<accession>A0A173MMH5</accession>
<feature type="transmembrane region" description="Helical" evidence="1">
    <location>
        <begin position="144"/>
        <end position="165"/>
    </location>
</feature>
<dbReference type="Proteomes" id="UP000186917">
    <property type="component" value="Unassembled WGS sequence"/>
</dbReference>
<feature type="transmembrane region" description="Helical" evidence="1">
    <location>
        <begin position="71"/>
        <end position="93"/>
    </location>
</feature>
<dbReference type="RefSeq" id="WP_076374963.1">
    <property type="nucleotide sequence ID" value="NZ_AP017422.1"/>
</dbReference>
<dbReference type="KEGG" id="fln:FLA_4881"/>
<keyword evidence="1" id="KW-0812">Transmembrane</keyword>
<protein>
    <submittedName>
        <fullName evidence="2">Uncharacterized protein</fullName>
    </submittedName>
</protein>
<dbReference type="STRING" id="477680.SAMN05421788_101288"/>
<reference evidence="3" key="1">
    <citation type="submission" date="2017-01" db="EMBL/GenBank/DDBJ databases">
        <authorList>
            <person name="Varghese N."/>
            <person name="Submissions S."/>
        </authorList>
    </citation>
    <scope>NUCLEOTIDE SEQUENCE [LARGE SCALE GENOMIC DNA]</scope>
    <source>
        <strain evidence="3">DSM 21054</strain>
    </source>
</reference>
<organism evidence="2 3">
    <name type="scientific">Filimonas lacunae</name>
    <dbReference type="NCBI Taxonomy" id="477680"/>
    <lineage>
        <taxon>Bacteria</taxon>
        <taxon>Pseudomonadati</taxon>
        <taxon>Bacteroidota</taxon>
        <taxon>Chitinophagia</taxon>
        <taxon>Chitinophagales</taxon>
        <taxon>Chitinophagaceae</taxon>
        <taxon>Filimonas</taxon>
    </lineage>
</organism>
<evidence type="ECO:0000313" key="3">
    <source>
        <dbReference type="Proteomes" id="UP000186917"/>
    </source>
</evidence>
<gene>
    <name evidence="2" type="ORF">SAMN05421788_101288</name>
</gene>
<sequence>MSNDVLKDIWNSASADADSKIALQQLLVQSKHPVFKRIRRQIVLEVISFTLFLLIYNDAFDGNQKPVYANVLLLAGMLLVIAHHVSGYFLFGLRVAELPVKAVLENRIHALRRFAILSVACRLLAAVCLLVFFISVVQFTIVKYWMLAGIGLVFSVQLGWLGLLWKKRVATVKNAVDSLQML</sequence>
<dbReference type="EMBL" id="FTOR01000001">
    <property type="protein sequence ID" value="SIS62514.1"/>
    <property type="molecule type" value="Genomic_DNA"/>
</dbReference>
<feature type="transmembrane region" description="Helical" evidence="1">
    <location>
        <begin position="42"/>
        <end position="59"/>
    </location>
</feature>
<name>A0A173MMH5_9BACT</name>
<keyword evidence="1" id="KW-1133">Transmembrane helix</keyword>
<evidence type="ECO:0000256" key="1">
    <source>
        <dbReference type="SAM" id="Phobius"/>
    </source>
</evidence>
<dbReference type="AlphaFoldDB" id="A0A173MMH5"/>
<keyword evidence="3" id="KW-1185">Reference proteome</keyword>
<keyword evidence="1" id="KW-0472">Membrane</keyword>
<feature type="transmembrane region" description="Helical" evidence="1">
    <location>
        <begin position="114"/>
        <end position="138"/>
    </location>
</feature>
<proteinExistence type="predicted"/>
<dbReference type="OrthoDB" id="954677at2"/>
<evidence type="ECO:0000313" key="2">
    <source>
        <dbReference type="EMBL" id="SIS62514.1"/>
    </source>
</evidence>